<feature type="domain" description="Type II methyltransferase M.TaqI-like" evidence="6">
    <location>
        <begin position="282"/>
        <end position="462"/>
    </location>
</feature>
<evidence type="ECO:0000256" key="1">
    <source>
        <dbReference type="ARBA" id="ARBA00011900"/>
    </source>
</evidence>
<dbReference type="PANTHER" id="PTHR33841">
    <property type="entry name" value="DNA METHYLTRANSFERASE YEEA-RELATED"/>
    <property type="match status" value="1"/>
</dbReference>
<evidence type="ECO:0000259" key="6">
    <source>
        <dbReference type="Pfam" id="PF07669"/>
    </source>
</evidence>
<evidence type="ECO:0000256" key="5">
    <source>
        <dbReference type="ARBA" id="ARBA00047942"/>
    </source>
</evidence>
<keyword evidence="3" id="KW-0808">Transferase</keyword>
<keyword evidence="4" id="KW-0949">S-adenosyl-L-methionine</keyword>
<sequence>MATATGPALTAALKPQLATLVADLRDRTLGDPEGDAAWRTGHQAAVAAQRTAGSFEDWSTDQLTQAAVGWLLGSVFVRFCEDNLLLGGQGRSRTAGVWITSNDRERRQAALDAERAFYLAHSDYSYREWLEVAFAALADNPATAALVGEHSASRIAAPSSEAVGRLLEFWRQTDDDGNLRWDFADPQLSTRFLGDVYQDLSDYAKERYALLQTPDFVEEFILDQTLEPALADRPLEGFRMIDPTCGSGHFLLGSFQRLLARWQAAAPGLSSWQHVQLALDGVHGVDLNPFAVAIARFRLTVAALKAAGEVSLVDAPEFQIHVAVGDSLLHGESQYVLSHDDRSMDLDVEASGFAYRTEDLALLRSILMPGRYDAVVGNPPYIVARDKALNARYRELYKTCKGTYALTVPFMERFFQLAKPGDTAGWVGQITSNSFMKREFGAPLIEKFLANRDLRLIVDTSGAHIPGHNTPTVILIGRNDRQRSTMVRAVLGIRGELGRPAVAAEGKVWSSIAQHVGAKDFEDEWLSVTDVARQSLAHHPWSLSGGASPRLARALSSATSNLSSLIEVIGRTTHTGLDDAFYVPLSVPLTYGFEEDVVPVVLGENVRNFVVSPALVTLFPYRSDGTPARPSLRAMQSFWRTRAMLERRVDYDQTLAQRGLRWFDHSMFFAQRYITPLSLAFPFVATHNHFVLDRGGKAFNRTAPVIKLPAGATEDDHLRLLGVLNSSTACFWLRAVCFQKDGSGEPWERRHEFDASKVSDLPLPRLASCTKAHILDTLAQQWSALSPASTIERSGTDRVALKQAEEDADRTRRQMIAHQEELDWEVYQLYALLDEDLTYPHDIPQVALGERAFEIALARKVAAGTESTEWFARHGSTPITEIPKHWPADYRALVQRRLDLIESDRFVNLLERPEYKRRWQGEPWSKRLTAALRDHLLIRLESRSLWFDEGGRPRPRSVNELADVIETHPEFDGLRDALDQWAGQVGAPVVATLQKLLDTEHVPYLAALRYKADGLRKRAEWERTWAAQREEDAGVRDPKADPIPVPPKYTGADFLKTSYWSHRGKLDVPKERFISYPGGNRATDGTLLLGWAGWNHAQQALALGVLYSERSTESFDPSVLTPLLAGIEEQLPWVRQWHSGPDPDLGVDLAGYLDGQVDAWSAELGIARSDLPNWRPVAAARGRRPRVTART</sequence>
<dbReference type="InterPro" id="IPR011639">
    <property type="entry name" value="MethylTrfase_TaqI-like_dom"/>
</dbReference>
<dbReference type="GO" id="GO:0032259">
    <property type="term" value="P:methylation"/>
    <property type="evidence" value="ECO:0007669"/>
    <property type="project" value="UniProtKB-KW"/>
</dbReference>
<accession>A0A917SUR9</accession>
<keyword evidence="2 8" id="KW-0489">Methyltransferase</keyword>
<feature type="domain" description="DUF7008" evidence="7">
    <location>
        <begin position="815"/>
        <end position="1184"/>
    </location>
</feature>
<dbReference type="EMBL" id="BMNA01000003">
    <property type="protein sequence ID" value="GGL99877.1"/>
    <property type="molecule type" value="Genomic_DNA"/>
</dbReference>
<dbReference type="SUPFAM" id="SSF53335">
    <property type="entry name" value="S-adenosyl-L-methionine-dependent methyltransferases"/>
    <property type="match status" value="1"/>
</dbReference>
<evidence type="ECO:0000256" key="2">
    <source>
        <dbReference type="ARBA" id="ARBA00022603"/>
    </source>
</evidence>
<dbReference type="InterPro" id="IPR050953">
    <property type="entry name" value="N4_N6_ade-DNA_methylase"/>
</dbReference>
<dbReference type="Pfam" id="PF22654">
    <property type="entry name" value="DUF7008"/>
    <property type="match status" value="1"/>
</dbReference>
<dbReference type="Proteomes" id="UP000655208">
    <property type="component" value="Unassembled WGS sequence"/>
</dbReference>
<dbReference type="EC" id="2.1.1.72" evidence="1"/>
<evidence type="ECO:0000313" key="8">
    <source>
        <dbReference type="EMBL" id="GGL99877.1"/>
    </source>
</evidence>
<dbReference type="InterPro" id="IPR054277">
    <property type="entry name" value="DUF7008"/>
</dbReference>
<reference evidence="8" key="2">
    <citation type="submission" date="2020-09" db="EMBL/GenBank/DDBJ databases">
        <authorList>
            <person name="Sun Q."/>
            <person name="Zhou Y."/>
        </authorList>
    </citation>
    <scope>NUCLEOTIDE SEQUENCE</scope>
    <source>
        <strain evidence="8">CGMCC 4.7308</strain>
    </source>
</reference>
<name>A0A917SUR9_9ACTN</name>
<evidence type="ECO:0000256" key="4">
    <source>
        <dbReference type="ARBA" id="ARBA00022691"/>
    </source>
</evidence>
<dbReference type="RefSeq" id="WP_188941328.1">
    <property type="nucleotide sequence ID" value="NZ_BMNA01000003.1"/>
</dbReference>
<evidence type="ECO:0000256" key="3">
    <source>
        <dbReference type="ARBA" id="ARBA00022679"/>
    </source>
</evidence>
<dbReference type="Gene3D" id="3.40.50.150">
    <property type="entry name" value="Vaccinia Virus protein VP39"/>
    <property type="match status" value="1"/>
</dbReference>
<organism evidence="8 9">
    <name type="scientific">Nakamurella endophytica</name>
    <dbReference type="NCBI Taxonomy" id="1748367"/>
    <lineage>
        <taxon>Bacteria</taxon>
        <taxon>Bacillati</taxon>
        <taxon>Actinomycetota</taxon>
        <taxon>Actinomycetes</taxon>
        <taxon>Nakamurellales</taxon>
        <taxon>Nakamurellaceae</taxon>
        <taxon>Nakamurella</taxon>
    </lineage>
</organism>
<dbReference type="InterPro" id="IPR029063">
    <property type="entry name" value="SAM-dependent_MTases_sf"/>
</dbReference>
<proteinExistence type="predicted"/>
<dbReference type="GO" id="GO:0009007">
    <property type="term" value="F:site-specific DNA-methyltransferase (adenine-specific) activity"/>
    <property type="evidence" value="ECO:0007669"/>
    <property type="project" value="UniProtKB-EC"/>
</dbReference>
<dbReference type="GO" id="GO:0003676">
    <property type="term" value="F:nucleic acid binding"/>
    <property type="evidence" value="ECO:0007669"/>
    <property type="project" value="InterPro"/>
</dbReference>
<dbReference type="PRINTS" id="PR00507">
    <property type="entry name" value="N12N6MTFRASE"/>
</dbReference>
<evidence type="ECO:0000259" key="7">
    <source>
        <dbReference type="Pfam" id="PF22654"/>
    </source>
</evidence>
<dbReference type="PROSITE" id="PS00092">
    <property type="entry name" value="N6_MTASE"/>
    <property type="match status" value="1"/>
</dbReference>
<gene>
    <name evidence="8" type="ORF">GCM10011594_19820</name>
</gene>
<dbReference type="Pfam" id="PF07669">
    <property type="entry name" value="Eco57I"/>
    <property type="match status" value="1"/>
</dbReference>
<keyword evidence="9" id="KW-1185">Reference proteome</keyword>
<dbReference type="PANTHER" id="PTHR33841:SF1">
    <property type="entry name" value="DNA METHYLTRANSFERASE A"/>
    <property type="match status" value="1"/>
</dbReference>
<evidence type="ECO:0000313" key="9">
    <source>
        <dbReference type="Proteomes" id="UP000655208"/>
    </source>
</evidence>
<protein>
    <recommendedName>
        <fullName evidence="1">site-specific DNA-methyltransferase (adenine-specific)</fullName>
        <ecNumber evidence="1">2.1.1.72</ecNumber>
    </recommendedName>
</protein>
<comment type="caution">
    <text evidence="8">The sequence shown here is derived from an EMBL/GenBank/DDBJ whole genome shotgun (WGS) entry which is preliminary data.</text>
</comment>
<dbReference type="InterPro" id="IPR002052">
    <property type="entry name" value="DNA_methylase_N6_adenine_CS"/>
</dbReference>
<dbReference type="AlphaFoldDB" id="A0A917SUR9"/>
<comment type="catalytic activity">
    <reaction evidence="5">
        <text>a 2'-deoxyadenosine in DNA + S-adenosyl-L-methionine = an N(6)-methyl-2'-deoxyadenosine in DNA + S-adenosyl-L-homocysteine + H(+)</text>
        <dbReference type="Rhea" id="RHEA:15197"/>
        <dbReference type="Rhea" id="RHEA-COMP:12418"/>
        <dbReference type="Rhea" id="RHEA-COMP:12419"/>
        <dbReference type="ChEBI" id="CHEBI:15378"/>
        <dbReference type="ChEBI" id="CHEBI:57856"/>
        <dbReference type="ChEBI" id="CHEBI:59789"/>
        <dbReference type="ChEBI" id="CHEBI:90615"/>
        <dbReference type="ChEBI" id="CHEBI:90616"/>
        <dbReference type="EC" id="2.1.1.72"/>
    </reaction>
</comment>
<dbReference type="GO" id="GO:0006304">
    <property type="term" value="P:DNA modification"/>
    <property type="evidence" value="ECO:0007669"/>
    <property type="project" value="InterPro"/>
</dbReference>
<reference evidence="8" key="1">
    <citation type="journal article" date="2014" name="Int. J. Syst. Evol. Microbiol.">
        <title>Complete genome sequence of Corynebacterium casei LMG S-19264T (=DSM 44701T), isolated from a smear-ripened cheese.</title>
        <authorList>
            <consortium name="US DOE Joint Genome Institute (JGI-PGF)"/>
            <person name="Walter F."/>
            <person name="Albersmeier A."/>
            <person name="Kalinowski J."/>
            <person name="Ruckert C."/>
        </authorList>
    </citation>
    <scope>NUCLEOTIDE SEQUENCE</scope>
    <source>
        <strain evidence="8">CGMCC 4.7308</strain>
    </source>
</reference>
<dbReference type="NCBIfam" id="NF033451">
    <property type="entry name" value="BREX_2_MTaseX"/>
    <property type="match status" value="1"/>
</dbReference>